<keyword evidence="2" id="KW-1185">Reference proteome</keyword>
<gene>
    <name evidence="1" type="ORF">GCM10010170_073490</name>
</gene>
<organism evidence="1 2">
    <name type="scientific">Dactylosporangium salmoneum</name>
    <dbReference type="NCBI Taxonomy" id="53361"/>
    <lineage>
        <taxon>Bacteria</taxon>
        <taxon>Bacillati</taxon>
        <taxon>Actinomycetota</taxon>
        <taxon>Actinomycetes</taxon>
        <taxon>Micromonosporales</taxon>
        <taxon>Micromonosporaceae</taxon>
        <taxon>Dactylosporangium</taxon>
    </lineage>
</organism>
<sequence length="337" mass="36749">MLRTSTTASGHLRVLAVTQGDGRFGFAETYSARTPSGQDTGWMGRFAAFRVEARDGEDPAPLIEAVADLAGRGRLDLPPMQARELVADLLVAAGVLVRRSSTVPWAHVGGRATVVLEPDGRPPAIRFTEHHGDAGRRQVEAGFEDLDRIAAYLAARHPRSVDGVGEGDRIGRFLGAFTAFAAEHEGRVEAAARLYTELGVEHEERFEWRYRLLHANRTGTGCLFSLTLLVSSIENRIAFTEFYDYEARGADAGREYGYSAVTPYDSIGRLLGHLEPRLGRAHDGPPAERLARCFEGLLATGVLGDGRAIETNRDAVLGLFTEAGVPGEPDFWFWAND</sequence>
<proteinExistence type="predicted"/>
<name>A0ABP5U7E6_9ACTN</name>
<reference evidence="2" key="1">
    <citation type="journal article" date="2019" name="Int. J. Syst. Evol. Microbiol.">
        <title>The Global Catalogue of Microorganisms (GCM) 10K type strain sequencing project: providing services to taxonomists for standard genome sequencing and annotation.</title>
        <authorList>
            <consortium name="The Broad Institute Genomics Platform"/>
            <consortium name="The Broad Institute Genome Sequencing Center for Infectious Disease"/>
            <person name="Wu L."/>
            <person name="Ma J."/>
        </authorList>
    </citation>
    <scope>NUCLEOTIDE SEQUENCE [LARGE SCALE GENOMIC DNA]</scope>
    <source>
        <strain evidence="2">JCM 3272</strain>
    </source>
</reference>
<dbReference type="Proteomes" id="UP001501444">
    <property type="component" value="Unassembled WGS sequence"/>
</dbReference>
<comment type="caution">
    <text evidence="1">The sequence shown here is derived from an EMBL/GenBank/DDBJ whole genome shotgun (WGS) entry which is preliminary data.</text>
</comment>
<dbReference type="EMBL" id="BAAARV010000072">
    <property type="protein sequence ID" value="GAA2371733.1"/>
    <property type="molecule type" value="Genomic_DNA"/>
</dbReference>
<accession>A0ABP5U7E6</accession>
<evidence type="ECO:0000313" key="1">
    <source>
        <dbReference type="EMBL" id="GAA2371733.1"/>
    </source>
</evidence>
<evidence type="ECO:0000313" key="2">
    <source>
        <dbReference type="Proteomes" id="UP001501444"/>
    </source>
</evidence>
<protein>
    <submittedName>
        <fullName evidence="1">Uncharacterized protein</fullName>
    </submittedName>
</protein>